<organism evidence="1 2">
    <name type="scientific">Portunus trituberculatus</name>
    <name type="common">Swimming crab</name>
    <name type="synonym">Neptunus trituberculatus</name>
    <dbReference type="NCBI Taxonomy" id="210409"/>
    <lineage>
        <taxon>Eukaryota</taxon>
        <taxon>Metazoa</taxon>
        <taxon>Ecdysozoa</taxon>
        <taxon>Arthropoda</taxon>
        <taxon>Crustacea</taxon>
        <taxon>Multicrustacea</taxon>
        <taxon>Malacostraca</taxon>
        <taxon>Eumalacostraca</taxon>
        <taxon>Eucarida</taxon>
        <taxon>Decapoda</taxon>
        <taxon>Pleocyemata</taxon>
        <taxon>Brachyura</taxon>
        <taxon>Eubrachyura</taxon>
        <taxon>Portunoidea</taxon>
        <taxon>Portunidae</taxon>
        <taxon>Portuninae</taxon>
        <taxon>Portunus</taxon>
    </lineage>
</organism>
<keyword evidence="2" id="KW-1185">Reference proteome</keyword>
<evidence type="ECO:0000313" key="1">
    <source>
        <dbReference type="EMBL" id="MPC81260.1"/>
    </source>
</evidence>
<proteinExistence type="predicted"/>
<accession>A0A5B7I9U3</accession>
<reference evidence="1 2" key="1">
    <citation type="submission" date="2019-05" db="EMBL/GenBank/DDBJ databases">
        <title>Another draft genome of Portunus trituberculatus and its Hox gene families provides insights of decapod evolution.</title>
        <authorList>
            <person name="Jeong J.-H."/>
            <person name="Song I."/>
            <person name="Kim S."/>
            <person name="Choi T."/>
            <person name="Kim D."/>
            <person name="Ryu S."/>
            <person name="Kim W."/>
        </authorList>
    </citation>
    <scope>NUCLEOTIDE SEQUENCE [LARGE SCALE GENOMIC DNA]</scope>
    <source>
        <tissue evidence="1">Muscle</tissue>
    </source>
</reference>
<evidence type="ECO:0000313" key="2">
    <source>
        <dbReference type="Proteomes" id="UP000324222"/>
    </source>
</evidence>
<dbReference type="AlphaFoldDB" id="A0A5B7I9U3"/>
<sequence>MAPRAPVNKWEPYLLSCYRALEVSAEPHVISGSGGRRSVAELPTAGACWPTCYFYLLGLIILARLAGSGAAHATSPGLCSRRCMHPEYNAAAPTPPPGTEWRVRACGRVHAGEPWCGLGTPVRKGRARPHPRPTD</sequence>
<comment type="caution">
    <text evidence="1">The sequence shown here is derived from an EMBL/GenBank/DDBJ whole genome shotgun (WGS) entry which is preliminary data.</text>
</comment>
<dbReference type="EMBL" id="VSRR010056417">
    <property type="protein sequence ID" value="MPC81260.1"/>
    <property type="molecule type" value="Genomic_DNA"/>
</dbReference>
<name>A0A5B7I9U3_PORTR</name>
<dbReference type="Proteomes" id="UP000324222">
    <property type="component" value="Unassembled WGS sequence"/>
</dbReference>
<gene>
    <name evidence="1" type="ORF">E2C01_075867</name>
</gene>
<protein>
    <submittedName>
        <fullName evidence="1">Uncharacterized protein</fullName>
    </submittedName>
</protein>